<evidence type="ECO:0000313" key="2">
    <source>
        <dbReference type="EMBL" id="KAK5690878.1"/>
    </source>
</evidence>
<proteinExistence type="predicted"/>
<evidence type="ECO:0000256" key="1">
    <source>
        <dbReference type="SAM" id="MobiDB-lite"/>
    </source>
</evidence>
<reference evidence="2" key="1">
    <citation type="submission" date="2023-08" db="EMBL/GenBank/DDBJ databases">
        <title>Black Yeasts Isolated from many extreme environments.</title>
        <authorList>
            <person name="Coleine C."/>
            <person name="Stajich J.E."/>
            <person name="Selbmann L."/>
        </authorList>
    </citation>
    <scope>NUCLEOTIDE SEQUENCE</scope>
    <source>
        <strain evidence="2">CCFEE 5810</strain>
    </source>
</reference>
<feature type="region of interest" description="Disordered" evidence="1">
    <location>
        <begin position="231"/>
        <end position="255"/>
    </location>
</feature>
<feature type="region of interest" description="Disordered" evidence="1">
    <location>
        <begin position="269"/>
        <end position="313"/>
    </location>
</feature>
<dbReference type="Proteomes" id="UP001310594">
    <property type="component" value="Unassembled WGS sequence"/>
</dbReference>
<sequence length="347" mass="37691">METVCGSGGGDGVFAYGGTVQVGVAGRTARLGRYQTQDLAAIKRHRATSLLGLRRLRARMPTPSSAPEPSLDAYQLAPPVGVGRHGGSRCSPRPPDLLHRELQTSYCDARRAPVRQMALVRQTYPRTKTSWCRDVPVDGGRLMAMATMFQMPGRDRRTKISWCWELPADGVPIVIAKRPTFWFRQLRWYISRSRPMDSHNRGRDDDSSTKLVVGTGVAFLVAMTDWKSDSVPWDGPSIDGKGWSNPPSVALNPNTQATPVDREALKLHQFSENKIPQRDVSSTTSTSVVTPPVSTSPASSVPSSHSPARSSAIATAPTGRDWYPSAAMHTVAPPACGKSGKRFKATG</sequence>
<dbReference type="EMBL" id="JAVRQU010000023">
    <property type="protein sequence ID" value="KAK5690878.1"/>
    <property type="molecule type" value="Genomic_DNA"/>
</dbReference>
<dbReference type="AlphaFoldDB" id="A0AAN7VZM4"/>
<gene>
    <name evidence="2" type="ORF">LTR97_012041</name>
</gene>
<comment type="caution">
    <text evidence="2">The sequence shown here is derived from an EMBL/GenBank/DDBJ whole genome shotgun (WGS) entry which is preliminary data.</text>
</comment>
<feature type="compositionally biased region" description="Low complexity" evidence="1">
    <location>
        <begin position="280"/>
        <end position="312"/>
    </location>
</feature>
<name>A0AAN7VZM4_9PEZI</name>
<organism evidence="2 3">
    <name type="scientific">Elasticomyces elasticus</name>
    <dbReference type="NCBI Taxonomy" id="574655"/>
    <lineage>
        <taxon>Eukaryota</taxon>
        <taxon>Fungi</taxon>
        <taxon>Dikarya</taxon>
        <taxon>Ascomycota</taxon>
        <taxon>Pezizomycotina</taxon>
        <taxon>Dothideomycetes</taxon>
        <taxon>Dothideomycetidae</taxon>
        <taxon>Mycosphaerellales</taxon>
        <taxon>Teratosphaeriaceae</taxon>
        <taxon>Elasticomyces</taxon>
    </lineage>
</organism>
<protein>
    <submittedName>
        <fullName evidence="2">Uncharacterized protein</fullName>
    </submittedName>
</protein>
<accession>A0AAN7VZM4</accession>
<feature type="compositionally biased region" description="Polar residues" evidence="1">
    <location>
        <begin position="245"/>
        <end position="255"/>
    </location>
</feature>
<evidence type="ECO:0000313" key="3">
    <source>
        <dbReference type="Proteomes" id="UP001310594"/>
    </source>
</evidence>